<organism evidence="3 4">
    <name type="scientific">Actinopolymorpha pittospori</name>
    <dbReference type="NCBI Taxonomy" id="648752"/>
    <lineage>
        <taxon>Bacteria</taxon>
        <taxon>Bacillati</taxon>
        <taxon>Actinomycetota</taxon>
        <taxon>Actinomycetes</taxon>
        <taxon>Propionibacteriales</taxon>
        <taxon>Actinopolymorphaceae</taxon>
        <taxon>Actinopolymorpha</taxon>
    </lineage>
</organism>
<name>A0A927MUM2_9ACTN</name>
<accession>A0A927MUM2</accession>
<keyword evidence="4" id="KW-1185">Reference proteome</keyword>
<evidence type="ECO:0000313" key="4">
    <source>
        <dbReference type="Proteomes" id="UP000638648"/>
    </source>
</evidence>
<reference evidence="3" key="1">
    <citation type="submission" date="2020-10" db="EMBL/GenBank/DDBJ databases">
        <title>Sequencing the genomes of 1000 actinobacteria strains.</title>
        <authorList>
            <person name="Klenk H.-P."/>
        </authorList>
    </citation>
    <scope>NUCLEOTIDE SEQUENCE</scope>
    <source>
        <strain evidence="3">DSM 45354</strain>
    </source>
</reference>
<protein>
    <submittedName>
        <fullName evidence="3">Multicomponent Na+:H+ antiporter subunit G</fullName>
    </submittedName>
</protein>
<feature type="transmembrane region" description="Helical" evidence="2">
    <location>
        <begin position="6"/>
        <end position="28"/>
    </location>
</feature>
<keyword evidence="2" id="KW-0472">Membrane</keyword>
<dbReference type="InterPro" id="IPR005133">
    <property type="entry name" value="PhaG_MnhG_YufB"/>
</dbReference>
<evidence type="ECO:0000313" key="3">
    <source>
        <dbReference type="EMBL" id="MBE1606671.1"/>
    </source>
</evidence>
<evidence type="ECO:0000256" key="1">
    <source>
        <dbReference type="ARBA" id="ARBA00008404"/>
    </source>
</evidence>
<keyword evidence="2" id="KW-0812">Transmembrane</keyword>
<comment type="caution">
    <text evidence="3">The sequence shown here is derived from an EMBL/GenBank/DDBJ whole genome shotgun (WGS) entry which is preliminary data.</text>
</comment>
<dbReference type="RefSeq" id="WP_192750756.1">
    <property type="nucleotide sequence ID" value="NZ_BAABJL010000109.1"/>
</dbReference>
<feature type="transmembrane region" description="Helical" evidence="2">
    <location>
        <begin position="66"/>
        <end position="85"/>
    </location>
</feature>
<proteinExistence type="inferred from homology"/>
<comment type="similarity">
    <text evidence="1">Belongs to the CPA3 antiporters (TC 2.A.63) subunit G family.</text>
</comment>
<dbReference type="NCBIfam" id="TIGR01300">
    <property type="entry name" value="CPA3_mnhG_phaG"/>
    <property type="match status" value="1"/>
</dbReference>
<feature type="transmembrane region" description="Helical" evidence="2">
    <location>
        <begin position="40"/>
        <end position="60"/>
    </location>
</feature>
<dbReference type="EMBL" id="JADBEM010000001">
    <property type="protein sequence ID" value="MBE1606671.1"/>
    <property type="molecule type" value="Genomic_DNA"/>
</dbReference>
<dbReference type="PANTHER" id="PTHR34703">
    <property type="entry name" value="ANTIPORTER SUBUNIT MNHG2-RELATED"/>
    <property type="match status" value="1"/>
</dbReference>
<keyword evidence="2" id="KW-1133">Transmembrane helix</keyword>
<sequence>MREWIVAALIALGLLVSLSGVVGILRMPDLYTRIQCSTKNITMGTLPALIALVVGMGASSTYGSRALLVAVLLLVMNPVASHALVRAAYKTGVPMWRGAVLDQVRPDTVAPRRASGAPGEPEEET</sequence>
<dbReference type="GO" id="GO:0015385">
    <property type="term" value="F:sodium:proton antiporter activity"/>
    <property type="evidence" value="ECO:0007669"/>
    <property type="project" value="TreeGrafter"/>
</dbReference>
<gene>
    <name evidence="3" type="ORF">HEB94_003519</name>
</gene>
<dbReference type="Proteomes" id="UP000638648">
    <property type="component" value="Unassembled WGS sequence"/>
</dbReference>
<dbReference type="PANTHER" id="PTHR34703:SF1">
    <property type="entry name" value="ANTIPORTER SUBUNIT MNHG2-RELATED"/>
    <property type="match status" value="1"/>
</dbReference>
<dbReference type="AlphaFoldDB" id="A0A927MUM2"/>
<dbReference type="Pfam" id="PF03334">
    <property type="entry name" value="PhaG_MnhG_YufB"/>
    <property type="match status" value="1"/>
</dbReference>
<evidence type="ECO:0000256" key="2">
    <source>
        <dbReference type="SAM" id="Phobius"/>
    </source>
</evidence>